<keyword evidence="6" id="KW-0289">Folate biosynthesis</keyword>
<evidence type="ECO:0000256" key="9">
    <source>
        <dbReference type="ARBA" id="ARBA00031904"/>
    </source>
</evidence>
<dbReference type="Proteomes" id="UP000030762">
    <property type="component" value="Unassembled WGS sequence"/>
</dbReference>
<evidence type="ECO:0000256" key="7">
    <source>
        <dbReference type="ARBA" id="ARBA00022962"/>
    </source>
</evidence>
<dbReference type="InterPro" id="IPR015890">
    <property type="entry name" value="Chorismate_C"/>
</dbReference>
<evidence type="ECO:0000256" key="4">
    <source>
        <dbReference type="ARBA" id="ARBA00013139"/>
    </source>
</evidence>
<feature type="domain" description="Anthranilate synthase component I N-terminal" evidence="12">
    <location>
        <begin position="286"/>
        <end position="423"/>
    </location>
</feature>
<dbReference type="GO" id="GO:0008153">
    <property type="term" value="P:4-aminobenzoate biosynthetic process"/>
    <property type="evidence" value="ECO:0007669"/>
    <property type="project" value="TreeGrafter"/>
</dbReference>
<dbReference type="Pfam" id="PF04715">
    <property type="entry name" value="Anth_synt_I_N"/>
    <property type="match status" value="1"/>
</dbReference>
<evidence type="ECO:0000256" key="2">
    <source>
        <dbReference type="ARBA" id="ARBA00005009"/>
    </source>
</evidence>
<dbReference type="GO" id="GO:0046656">
    <property type="term" value="P:folic acid biosynthetic process"/>
    <property type="evidence" value="ECO:0007669"/>
    <property type="project" value="UniProtKB-KW"/>
</dbReference>
<sequence>MPLATRDGPAMEHCPILPVTPRDTMVAPRRRPPVLTLLLDNYDSYTYNLYQMLAQVNGLAPVVLRNDAFNGVWADAWAFFLTQVPPHAAINIVLSPGPGHPAKVGDFGLCRAAIVDAPAEVPLLGVCLGHQGLAHAYGGDVRHAPKVMHGITSSIDVTPLGRDGLFFGTAPTFDVVRYHSLLVTSLPECLVVTASTAEDGLIMALQHKERPQYGVQFHPESVCSEFGYQLLQNFADLSSKTPLSMCTLAHTATAPATLAATPAAKPAAAYHLHVTGLGALHLDGDAIFDAIYAAATHAFWLDSSNGARYSYLGDASGPLSQLVTYNVVTDATHVNGAAIAAPLLPYLQSQLDRYRVTSEPSPFAFCGGFVGFFGYEVLHCRGEKKSAHVLAHRQSEGSTVPDAAFLFADRFLVLDHVTGDVYVAALDDAVSPTPATTAWVQSIAARVRDIASTPAVSPPSTTVVSDPITMRPSRCRRQYEQDIADVLAAIHDGETYEVCLTNQLIAELALPDTLAFYKTLRTLNPAPFAAYLKHPDFAICSSSPERFLHVSSDGRMESKPIKGTRKRDHTDVVADAAIASELSSCVKDRAENMMITDLVRNDFGVVAAIGSVHVPTLMHVESYATVHQLVTTVRGALADGKSALDAVHATFPGGSMTGAPKQRTMELIRDLEVYPRGVYSGALGYLSLDGAVDLNIIIRTAVVTKDRVSIGAGGAIVAMSDANDEYDEMLLKTQALRHALATHTGRAVTVDVEHGFYDK</sequence>
<comment type="similarity">
    <text evidence="3">In the C-terminal section; belongs to the anthranilate synthase component I family.</text>
</comment>
<keyword evidence="14" id="KW-1185">Reference proteome</keyword>
<name>T0PUM4_SAPDV</name>
<dbReference type="NCBIfam" id="TIGR00566">
    <property type="entry name" value="trpG_papA"/>
    <property type="match status" value="1"/>
</dbReference>
<dbReference type="UniPathway" id="UPA00077">
    <property type="reaction ID" value="UER00149"/>
</dbReference>
<protein>
    <recommendedName>
        <fullName evidence="4">aminodeoxychorismate synthase</fullName>
        <ecNumber evidence="4">2.6.1.85</ecNumber>
    </recommendedName>
    <alternativeName>
        <fullName evidence="8">Para-aminobenzoate synthase</fullName>
    </alternativeName>
    <alternativeName>
        <fullName evidence="9">p-aminobenzoic acid synthase</fullName>
    </alternativeName>
</protein>
<dbReference type="STRING" id="1156394.T0PUM4"/>
<evidence type="ECO:0000259" key="11">
    <source>
        <dbReference type="Pfam" id="PF00425"/>
    </source>
</evidence>
<accession>T0PUM4</accession>
<dbReference type="GeneID" id="19956942"/>
<dbReference type="PANTHER" id="PTHR11236:SF18">
    <property type="entry name" value="AMINODEOXYCHORISMATE SYNTHASE"/>
    <property type="match status" value="1"/>
</dbReference>
<dbReference type="RefSeq" id="XP_008620638.1">
    <property type="nucleotide sequence ID" value="XM_008622416.1"/>
</dbReference>
<evidence type="ECO:0000256" key="5">
    <source>
        <dbReference type="ARBA" id="ARBA00022679"/>
    </source>
</evidence>
<comment type="pathway">
    <text evidence="2">Cofactor biosynthesis; tetrahydrofolate biosynthesis; 4-aminobenzoate from chorismate: step 1/2.</text>
</comment>
<dbReference type="Gene3D" id="3.60.120.10">
    <property type="entry name" value="Anthranilate synthase"/>
    <property type="match status" value="1"/>
</dbReference>
<comment type="catalytic activity">
    <reaction evidence="1">
        <text>chorismate + L-glutamine = 4-amino-4-deoxychorismate + L-glutamate</text>
        <dbReference type="Rhea" id="RHEA:11672"/>
        <dbReference type="ChEBI" id="CHEBI:29748"/>
        <dbReference type="ChEBI" id="CHEBI:29985"/>
        <dbReference type="ChEBI" id="CHEBI:58359"/>
        <dbReference type="ChEBI" id="CHEBI:58406"/>
        <dbReference type="EC" id="2.6.1.85"/>
    </reaction>
</comment>
<dbReference type="FunCoup" id="T0PUM4">
    <property type="interactions" value="55"/>
</dbReference>
<evidence type="ECO:0000256" key="8">
    <source>
        <dbReference type="ARBA" id="ARBA00031329"/>
    </source>
</evidence>
<dbReference type="InParanoid" id="T0PUM4"/>
<dbReference type="PANTHER" id="PTHR11236">
    <property type="entry name" value="AMINOBENZOATE/ANTHRANILATE SYNTHASE"/>
    <property type="match status" value="1"/>
</dbReference>
<evidence type="ECO:0000256" key="6">
    <source>
        <dbReference type="ARBA" id="ARBA00022909"/>
    </source>
</evidence>
<dbReference type="GO" id="GO:0046654">
    <property type="term" value="P:tetrahydrofolate biosynthetic process"/>
    <property type="evidence" value="ECO:0007669"/>
    <property type="project" value="UniProtKB-UniPathway"/>
</dbReference>
<dbReference type="EC" id="2.6.1.85" evidence="4"/>
<organism evidence="13 14">
    <name type="scientific">Saprolegnia diclina (strain VS20)</name>
    <dbReference type="NCBI Taxonomy" id="1156394"/>
    <lineage>
        <taxon>Eukaryota</taxon>
        <taxon>Sar</taxon>
        <taxon>Stramenopiles</taxon>
        <taxon>Oomycota</taxon>
        <taxon>Saprolegniomycetes</taxon>
        <taxon>Saprolegniales</taxon>
        <taxon>Saprolegniaceae</taxon>
        <taxon>Saprolegnia</taxon>
    </lineage>
</organism>
<dbReference type="InterPro" id="IPR017926">
    <property type="entry name" value="GATASE"/>
</dbReference>
<dbReference type="EMBL" id="JH767250">
    <property type="protein sequence ID" value="EQC25916.1"/>
    <property type="molecule type" value="Genomic_DNA"/>
</dbReference>
<evidence type="ECO:0000313" key="13">
    <source>
        <dbReference type="EMBL" id="EQC25916.1"/>
    </source>
</evidence>
<dbReference type="OMA" id="DWSVNIR"/>
<dbReference type="SUPFAM" id="SSF52317">
    <property type="entry name" value="Class I glutamine amidotransferase-like"/>
    <property type="match status" value="1"/>
</dbReference>
<dbReference type="PRINTS" id="PR00096">
    <property type="entry name" value="GATASE"/>
</dbReference>
<keyword evidence="5" id="KW-0808">Transferase</keyword>
<dbReference type="PRINTS" id="PR00099">
    <property type="entry name" value="CPSGATASE"/>
</dbReference>
<evidence type="ECO:0000259" key="10">
    <source>
        <dbReference type="Pfam" id="PF00117"/>
    </source>
</evidence>
<reference evidence="13 14" key="1">
    <citation type="submission" date="2012-04" db="EMBL/GenBank/DDBJ databases">
        <title>The Genome Sequence of Saprolegnia declina VS20.</title>
        <authorList>
            <consortium name="The Broad Institute Genome Sequencing Platform"/>
            <person name="Russ C."/>
            <person name="Nusbaum C."/>
            <person name="Tyler B."/>
            <person name="van West P."/>
            <person name="Dieguez-Uribeondo J."/>
            <person name="de Bruijn I."/>
            <person name="Tripathy S."/>
            <person name="Jiang R."/>
            <person name="Young S.K."/>
            <person name="Zeng Q."/>
            <person name="Gargeya S."/>
            <person name="Fitzgerald M."/>
            <person name="Haas B."/>
            <person name="Abouelleil A."/>
            <person name="Alvarado L."/>
            <person name="Arachchi H.M."/>
            <person name="Berlin A."/>
            <person name="Chapman S.B."/>
            <person name="Goldberg J."/>
            <person name="Griggs A."/>
            <person name="Gujja S."/>
            <person name="Hansen M."/>
            <person name="Howarth C."/>
            <person name="Imamovic A."/>
            <person name="Larimer J."/>
            <person name="McCowen C."/>
            <person name="Montmayeur A."/>
            <person name="Murphy C."/>
            <person name="Neiman D."/>
            <person name="Pearson M."/>
            <person name="Priest M."/>
            <person name="Roberts A."/>
            <person name="Saif S."/>
            <person name="Shea T."/>
            <person name="Sisk P."/>
            <person name="Sykes S."/>
            <person name="Wortman J."/>
            <person name="Nusbaum C."/>
            <person name="Birren B."/>
        </authorList>
    </citation>
    <scope>NUCLEOTIDE SEQUENCE [LARGE SCALE GENOMIC DNA]</scope>
    <source>
        <strain evidence="13 14">VS20</strain>
    </source>
</reference>
<dbReference type="SUPFAM" id="SSF56322">
    <property type="entry name" value="ADC synthase"/>
    <property type="match status" value="1"/>
</dbReference>
<dbReference type="Pfam" id="PF00425">
    <property type="entry name" value="Chorismate_bind"/>
    <property type="match status" value="1"/>
</dbReference>
<dbReference type="GO" id="GO:0000162">
    <property type="term" value="P:L-tryptophan biosynthetic process"/>
    <property type="evidence" value="ECO:0007669"/>
    <property type="project" value="TreeGrafter"/>
</dbReference>
<feature type="domain" description="Chorismate-utilising enzyme C-terminal" evidence="11">
    <location>
        <begin position="477"/>
        <end position="732"/>
    </location>
</feature>
<proteinExistence type="inferred from homology"/>
<dbReference type="OrthoDB" id="64220at2759"/>
<dbReference type="PROSITE" id="PS51273">
    <property type="entry name" value="GATASE_TYPE_1"/>
    <property type="match status" value="1"/>
</dbReference>
<dbReference type="Pfam" id="PF00117">
    <property type="entry name" value="GATase"/>
    <property type="match status" value="1"/>
</dbReference>
<evidence type="ECO:0000256" key="3">
    <source>
        <dbReference type="ARBA" id="ARBA00005970"/>
    </source>
</evidence>
<dbReference type="InterPro" id="IPR006221">
    <property type="entry name" value="TrpG/PapA_dom"/>
</dbReference>
<dbReference type="InterPro" id="IPR006805">
    <property type="entry name" value="Anth_synth_I_N"/>
</dbReference>
<dbReference type="InterPro" id="IPR029062">
    <property type="entry name" value="Class_I_gatase-like"/>
</dbReference>
<dbReference type="CDD" id="cd01743">
    <property type="entry name" value="GATase1_Anthranilate_Synthase"/>
    <property type="match status" value="1"/>
</dbReference>
<dbReference type="InterPro" id="IPR005801">
    <property type="entry name" value="ADC_synthase"/>
</dbReference>
<dbReference type="VEuPathDB" id="FungiDB:SDRG_16215"/>
<dbReference type="InterPro" id="IPR019999">
    <property type="entry name" value="Anth_synth_I-like"/>
</dbReference>
<evidence type="ECO:0000256" key="1">
    <source>
        <dbReference type="ARBA" id="ARBA00001000"/>
    </source>
</evidence>
<dbReference type="PRINTS" id="PR00097">
    <property type="entry name" value="ANTSNTHASEII"/>
</dbReference>
<dbReference type="eggNOG" id="KOG1224">
    <property type="taxonomic scope" value="Eukaryota"/>
</dbReference>
<gene>
    <name evidence="13" type="ORF">SDRG_16215</name>
</gene>
<dbReference type="GO" id="GO:0046820">
    <property type="term" value="F:4-amino-4-deoxychorismate synthase activity"/>
    <property type="evidence" value="ECO:0007669"/>
    <property type="project" value="UniProtKB-EC"/>
</dbReference>
<evidence type="ECO:0000313" key="14">
    <source>
        <dbReference type="Proteomes" id="UP000030762"/>
    </source>
</evidence>
<dbReference type="Gene3D" id="3.40.50.880">
    <property type="match status" value="1"/>
</dbReference>
<keyword evidence="7" id="KW-0315">Glutamine amidotransferase</keyword>
<evidence type="ECO:0000259" key="12">
    <source>
        <dbReference type="Pfam" id="PF04715"/>
    </source>
</evidence>
<feature type="domain" description="Glutamine amidotransferase" evidence="10">
    <location>
        <begin position="37"/>
        <end position="235"/>
    </location>
</feature>
<dbReference type="AlphaFoldDB" id="T0PUM4"/>
<dbReference type="GO" id="GO:0005737">
    <property type="term" value="C:cytoplasm"/>
    <property type="evidence" value="ECO:0007669"/>
    <property type="project" value="TreeGrafter"/>
</dbReference>